<gene>
    <name evidence="1" type="ORF">TSIB3V08_LOCUS5858</name>
</gene>
<reference evidence="1" key="1">
    <citation type="submission" date="2020-11" db="EMBL/GenBank/DDBJ databases">
        <authorList>
            <person name="Tran Van P."/>
        </authorList>
    </citation>
    <scope>NUCLEOTIDE SEQUENCE</scope>
</reference>
<name>A0A7R9AX46_TIMSH</name>
<sequence>MAGEVVVDALPYIDQGYDEPGVREAASFRRSDFSAGAVPCLAAVVSTAPISIWHGILPSTVLNVHIVECACSDLTTFRCPADTLQYIIGNDIDSVSKRCCALYFKIGKAIIDKWNNILDRQVKYLKKPEDEKGTGFEAKSIKKYIYNDQLGFHLNFFKGILPSIQKLDENETKKFQVLNILQNIHQSRSTPLSASWSVHHQSCMQPSTNGPANLEIPTTTTTTTFINLWGNLVSLNSTPD</sequence>
<organism evidence="1">
    <name type="scientific">Timema shepardi</name>
    <name type="common">Walking stick</name>
    <dbReference type="NCBI Taxonomy" id="629360"/>
    <lineage>
        <taxon>Eukaryota</taxon>
        <taxon>Metazoa</taxon>
        <taxon>Ecdysozoa</taxon>
        <taxon>Arthropoda</taxon>
        <taxon>Hexapoda</taxon>
        <taxon>Insecta</taxon>
        <taxon>Pterygota</taxon>
        <taxon>Neoptera</taxon>
        <taxon>Polyneoptera</taxon>
        <taxon>Phasmatodea</taxon>
        <taxon>Timematodea</taxon>
        <taxon>Timematoidea</taxon>
        <taxon>Timematidae</taxon>
        <taxon>Timema</taxon>
    </lineage>
</organism>
<dbReference type="AlphaFoldDB" id="A0A7R9AX46"/>
<accession>A0A7R9AX46</accession>
<proteinExistence type="predicted"/>
<dbReference type="EMBL" id="OC002362">
    <property type="protein sequence ID" value="CAD7261731.1"/>
    <property type="molecule type" value="Genomic_DNA"/>
</dbReference>
<protein>
    <submittedName>
        <fullName evidence="1">Uncharacterized protein</fullName>
    </submittedName>
</protein>
<evidence type="ECO:0000313" key="1">
    <source>
        <dbReference type="EMBL" id="CAD7261731.1"/>
    </source>
</evidence>